<dbReference type="Proteomes" id="UP000663873">
    <property type="component" value="Unassembled WGS sequence"/>
</dbReference>
<accession>A0A821TEF4</accession>
<name>A0A821TEF4_9BILA</name>
<dbReference type="AlphaFoldDB" id="A0A821TEF4"/>
<dbReference type="EMBL" id="CAJOBP010067953">
    <property type="protein sequence ID" value="CAF4872994.1"/>
    <property type="molecule type" value="Genomic_DNA"/>
</dbReference>
<comment type="caution">
    <text evidence="1">The sequence shown here is derived from an EMBL/GenBank/DDBJ whole genome shotgun (WGS) entry which is preliminary data.</text>
</comment>
<organism evidence="1 2">
    <name type="scientific">Rotaria socialis</name>
    <dbReference type="NCBI Taxonomy" id="392032"/>
    <lineage>
        <taxon>Eukaryota</taxon>
        <taxon>Metazoa</taxon>
        <taxon>Spiralia</taxon>
        <taxon>Gnathifera</taxon>
        <taxon>Rotifera</taxon>
        <taxon>Eurotatoria</taxon>
        <taxon>Bdelloidea</taxon>
        <taxon>Philodinida</taxon>
        <taxon>Philodinidae</taxon>
        <taxon>Rotaria</taxon>
    </lineage>
</organism>
<feature type="non-terminal residue" evidence="1">
    <location>
        <position position="1"/>
    </location>
</feature>
<evidence type="ECO:0000313" key="1">
    <source>
        <dbReference type="EMBL" id="CAF4872994.1"/>
    </source>
</evidence>
<reference evidence="1" key="1">
    <citation type="submission" date="2021-02" db="EMBL/GenBank/DDBJ databases">
        <authorList>
            <person name="Nowell W R."/>
        </authorList>
    </citation>
    <scope>NUCLEOTIDE SEQUENCE</scope>
</reference>
<evidence type="ECO:0000313" key="2">
    <source>
        <dbReference type="Proteomes" id="UP000663873"/>
    </source>
</evidence>
<proteinExistence type="predicted"/>
<gene>
    <name evidence="1" type="ORF">UJA718_LOCUS44362</name>
</gene>
<sequence length="63" mass="7228">GDEAEYYSDSHTLILKKLDIYYRKVKRQILAFQSLTTGLFPTHLDTDKKVAHVVENIFCAIAV</sequence>
<protein>
    <submittedName>
        <fullName evidence="1">Uncharacterized protein</fullName>
    </submittedName>
</protein>
<keyword evidence="2" id="KW-1185">Reference proteome</keyword>